<reference evidence="3" key="1">
    <citation type="submission" date="2016-06" db="EMBL/GenBank/DDBJ databases">
        <title>Parallel loss of symbiosis genes in relatives of nitrogen-fixing non-legume Parasponia.</title>
        <authorList>
            <person name="Van Velzen R."/>
            <person name="Holmer R."/>
            <person name="Bu F."/>
            <person name="Rutten L."/>
            <person name="Van Zeijl A."/>
            <person name="Liu W."/>
            <person name="Santuari L."/>
            <person name="Cao Q."/>
            <person name="Sharma T."/>
            <person name="Shen D."/>
            <person name="Roswanjaya Y."/>
            <person name="Wardhani T."/>
            <person name="Kalhor M.S."/>
            <person name="Jansen J."/>
            <person name="Van den Hoogen J."/>
            <person name="Gungor B."/>
            <person name="Hartog M."/>
            <person name="Hontelez J."/>
            <person name="Verver J."/>
            <person name="Yang W.-C."/>
            <person name="Schijlen E."/>
            <person name="Repin R."/>
            <person name="Schilthuizen M."/>
            <person name="Schranz E."/>
            <person name="Heidstra R."/>
            <person name="Miyata K."/>
            <person name="Fedorova E."/>
            <person name="Kohlen W."/>
            <person name="Bisseling T."/>
            <person name="Smit S."/>
            <person name="Geurts R."/>
        </authorList>
    </citation>
    <scope>NUCLEOTIDE SEQUENCE [LARGE SCALE GENOMIC DNA]</scope>
    <source>
        <strain evidence="3">cv. WU1-14</strain>
    </source>
</reference>
<dbReference type="Proteomes" id="UP000237105">
    <property type="component" value="Unassembled WGS sequence"/>
</dbReference>
<protein>
    <submittedName>
        <fullName evidence="2">Uncharacterized protein</fullName>
    </submittedName>
</protein>
<name>A0A2P5AJG9_PARAD</name>
<gene>
    <name evidence="2" type="ORF">PanWU01x14_326350</name>
</gene>
<dbReference type="OrthoDB" id="10491493at2759"/>
<keyword evidence="3" id="KW-1185">Reference proteome</keyword>
<comment type="caution">
    <text evidence="2">The sequence shown here is derived from an EMBL/GenBank/DDBJ whole genome shotgun (WGS) entry which is preliminary data.</text>
</comment>
<organism evidence="2 3">
    <name type="scientific">Parasponia andersonii</name>
    <name type="common">Sponia andersonii</name>
    <dbReference type="NCBI Taxonomy" id="3476"/>
    <lineage>
        <taxon>Eukaryota</taxon>
        <taxon>Viridiplantae</taxon>
        <taxon>Streptophyta</taxon>
        <taxon>Embryophyta</taxon>
        <taxon>Tracheophyta</taxon>
        <taxon>Spermatophyta</taxon>
        <taxon>Magnoliopsida</taxon>
        <taxon>eudicotyledons</taxon>
        <taxon>Gunneridae</taxon>
        <taxon>Pentapetalae</taxon>
        <taxon>rosids</taxon>
        <taxon>fabids</taxon>
        <taxon>Rosales</taxon>
        <taxon>Cannabaceae</taxon>
        <taxon>Parasponia</taxon>
    </lineage>
</organism>
<evidence type="ECO:0000313" key="2">
    <source>
        <dbReference type="EMBL" id="PON36700.1"/>
    </source>
</evidence>
<feature type="compositionally biased region" description="Basic and acidic residues" evidence="1">
    <location>
        <begin position="34"/>
        <end position="44"/>
    </location>
</feature>
<evidence type="ECO:0000256" key="1">
    <source>
        <dbReference type="SAM" id="MobiDB-lite"/>
    </source>
</evidence>
<accession>A0A2P5AJG9</accession>
<feature type="compositionally biased region" description="Basic residues" evidence="1">
    <location>
        <begin position="14"/>
        <end position="26"/>
    </location>
</feature>
<feature type="region of interest" description="Disordered" evidence="1">
    <location>
        <begin position="13"/>
        <end position="61"/>
    </location>
</feature>
<feature type="compositionally biased region" description="Polar residues" evidence="1">
    <location>
        <begin position="46"/>
        <end position="61"/>
    </location>
</feature>
<dbReference type="EMBL" id="JXTB01000557">
    <property type="protein sequence ID" value="PON36700.1"/>
    <property type="molecule type" value="Genomic_DNA"/>
</dbReference>
<dbReference type="AlphaFoldDB" id="A0A2P5AJG9"/>
<proteinExistence type="predicted"/>
<evidence type="ECO:0000313" key="3">
    <source>
        <dbReference type="Proteomes" id="UP000237105"/>
    </source>
</evidence>
<sequence length="101" mass="11627">MAPILQNVILKCKTQSRTKHKSHHPPKQQYGSKEILEAQRERTYTKRPNQNESTKVSSNPVIPSCLMSKQSITTRRLKTHMSMLGLQASILYSTVSINYHY</sequence>